<dbReference type="PANTHER" id="PTHR43003:SF5">
    <property type="entry name" value="DNA-3-METHYLADENINE GLYCOSYLASE"/>
    <property type="match status" value="1"/>
</dbReference>
<dbReference type="Pfam" id="PF00730">
    <property type="entry name" value="HhH-GPD"/>
    <property type="match status" value="1"/>
</dbReference>
<dbReference type="SMART" id="SM00478">
    <property type="entry name" value="ENDO3c"/>
    <property type="match status" value="1"/>
</dbReference>
<dbReference type="Proteomes" id="UP001401887">
    <property type="component" value="Unassembled WGS sequence"/>
</dbReference>
<sequence length="239" mass="25115">MGRNGCAPIAAMADLPPAASLVPLTDHAGALAWLARDPALAEVLARTPPLPVLTPAADPFGRLVRSVVGQQLSTRAAASIHGRLEGTLGRVTPETLLRAAPDDLRALGLSWAKVRTVRALADAALSGQVDFAHLATLPDEAVIAALTPLPGIGRWTVEMFLMFALARPDVFSFGDLVLRQGLARLSPGLPAGTAQAQWVAAWSPYRTLAARVLWAEAGRLREAARGEAVRGRTVPSDPL</sequence>
<dbReference type="SUPFAM" id="SSF48150">
    <property type="entry name" value="DNA-glycosylase"/>
    <property type="match status" value="1"/>
</dbReference>
<gene>
    <name evidence="6" type="ORF">Dcar01_03000</name>
</gene>
<dbReference type="CDD" id="cd00056">
    <property type="entry name" value="ENDO3c"/>
    <property type="match status" value="1"/>
</dbReference>
<comment type="catalytic activity">
    <reaction evidence="1">
        <text>Hydrolysis of alkylated DNA, releasing 3-methyladenine, 3-methylguanine, 7-methylguanine and 7-methyladenine.</text>
        <dbReference type="EC" id="3.2.2.21"/>
    </reaction>
</comment>
<comment type="caution">
    <text evidence="6">The sequence shown here is derived from an EMBL/GenBank/DDBJ whole genome shotgun (WGS) entry which is preliminary data.</text>
</comment>
<dbReference type="InterPro" id="IPR051912">
    <property type="entry name" value="Alkylbase_DNA_Glycosylase/TA"/>
</dbReference>
<dbReference type="EMBL" id="BAABRP010000015">
    <property type="protein sequence ID" value="GAA5514245.1"/>
    <property type="molecule type" value="Genomic_DNA"/>
</dbReference>
<dbReference type="PANTHER" id="PTHR43003">
    <property type="entry name" value="DNA-3-METHYLADENINE GLYCOSYLASE"/>
    <property type="match status" value="1"/>
</dbReference>
<reference evidence="6 7" key="1">
    <citation type="submission" date="2024-02" db="EMBL/GenBank/DDBJ databases">
        <title>Deinococcus carri NBRC 110142.</title>
        <authorList>
            <person name="Ichikawa N."/>
            <person name="Katano-Makiyama Y."/>
            <person name="Hidaka K."/>
        </authorList>
    </citation>
    <scope>NUCLEOTIDE SEQUENCE [LARGE SCALE GENOMIC DNA]</scope>
    <source>
        <strain evidence="6 7">NBRC 110142</strain>
    </source>
</reference>
<proteinExistence type="predicted"/>
<dbReference type="InterPro" id="IPR011257">
    <property type="entry name" value="DNA_glycosylase"/>
</dbReference>
<evidence type="ECO:0000256" key="4">
    <source>
        <dbReference type="ARBA" id="ARBA00023204"/>
    </source>
</evidence>
<evidence type="ECO:0000256" key="2">
    <source>
        <dbReference type="ARBA" id="ARBA00012000"/>
    </source>
</evidence>
<evidence type="ECO:0000256" key="3">
    <source>
        <dbReference type="ARBA" id="ARBA00022763"/>
    </source>
</evidence>
<evidence type="ECO:0000259" key="5">
    <source>
        <dbReference type="SMART" id="SM00478"/>
    </source>
</evidence>
<dbReference type="Gene3D" id="1.10.340.30">
    <property type="entry name" value="Hypothetical protein, domain 2"/>
    <property type="match status" value="1"/>
</dbReference>
<organism evidence="6 7">
    <name type="scientific">Deinococcus carri</name>
    <dbReference type="NCBI Taxonomy" id="1211323"/>
    <lineage>
        <taxon>Bacteria</taxon>
        <taxon>Thermotogati</taxon>
        <taxon>Deinococcota</taxon>
        <taxon>Deinococci</taxon>
        <taxon>Deinococcales</taxon>
        <taxon>Deinococcaceae</taxon>
        <taxon>Deinococcus</taxon>
    </lineage>
</organism>
<keyword evidence="7" id="KW-1185">Reference proteome</keyword>
<keyword evidence="4" id="KW-0234">DNA repair</keyword>
<accession>A0ABP9WA73</accession>
<name>A0ABP9WA73_9DEIO</name>
<evidence type="ECO:0000313" key="6">
    <source>
        <dbReference type="EMBL" id="GAA5514245.1"/>
    </source>
</evidence>
<evidence type="ECO:0000256" key="1">
    <source>
        <dbReference type="ARBA" id="ARBA00000086"/>
    </source>
</evidence>
<dbReference type="InterPro" id="IPR003265">
    <property type="entry name" value="HhH-GPD_domain"/>
</dbReference>
<keyword evidence="3" id="KW-0227">DNA damage</keyword>
<dbReference type="EC" id="3.2.2.21" evidence="2"/>
<feature type="domain" description="HhH-GPD" evidence="5">
    <location>
        <begin position="68"/>
        <end position="218"/>
    </location>
</feature>
<protein>
    <recommendedName>
        <fullName evidence="2">DNA-3-methyladenine glycosylase II</fullName>
        <ecNumber evidence="2">3.2.2.21</ecNumber>
    </recommendedName>
</protein>
<evidence type="ECO:0000313" key="7">
    <source>
        <dbReference type="Proteomes" id="UP001401887"/>
    </source>
</evidence>
<dbReference type="Gene3D" id="1.10.1670.40">
    <property type="match status" value="1"/>
</dbReference>